<dbReference type="Gene3D" id="3.90.550.10">
    <property type="entry name" value="Spore Coat Polysaccharide Biosynthesis Protein SpsA, Chain A"/>
    <property type="match status" value="2"/>
</dbReference>
<protein>
    <submittedName>
        <fullName evidence="2">Glycosyltransferase, GT2 family</fullName>
    </submittedName>
</protein>
<dbReference type="PANTHER" id="PTHR43179">
    <property type="entry name" value="RHAMNOSYLTRANSFERASE WBBL"/>
    <property type="match status" value="1"/>
</dbReference>
<feature type="domain" description="Glycosyltransferase 2-like" evidence="1">
    <location>
        <begin position="65"/>
        <end position="223"/>
    </location>
</feature>
<organism evidence="2 3">
    <name type="scientific">Parasporobacterium paucivorans DSM 15970</name>
    <dbReference type="NCBI Taxonomy" id="1122934"/>
    <lineage>
        <taxon>Bacteria</taxon>
        <taxon>Bacillati</taxon>
        <taxon>Bacillota</taxon>
        <taxon>Clostridia</taxon>
        <taxon>Lachnospirales</taxon>
        <taxon>Lachnospiraceae</taxon>
        <taxon>Parasporobacterium</taxon>
    </lineage>
</organism>
<dbReference type="OrthoDB" id="9179784at2"/>
<keyword evidence="3" id="KW-1185">Reference proteome</keyword>
<accession>A0A1M6H5P8</accession>
<sequence>MKINKVKNAISFLFENGASAFYYKFRARLKVRNVDYSKWIFNHMPSLEILDLQRVQNFNFNPKISLIVPAYKTPEQFLREMIDSVISQTYSNWELCIADGSGGDAVVEKVLKEYCLRENRIKYVILSNNMGISENTNEALKLASGEFIALMDHDDILTPNALFEVADCLNNEMDIDIVYSDEDKVSFDLKKYFQPHFKADFNIDLFRTCNYINHLFVVRSKLLGQVGGFNREYEGAQDYDLMFRCIEAAGKIHHIPKILYHWRSHSESTAENPESKKYAFEAGKRAIQAHYDRVGIKAYVENGPLYGLYHTVYKRDENPLISIIIPNKDHRLDLDKCLSSLFNKSTYKNYECVIVENNSTESETFRYYEDITRKYDNVSVVVWNGEFDYSGINNYGVTFAKGEYLLFLNNDIEIINEDCLEEMLGYCMRGDVGVVGARLFYPNDTIQHAGVIIGFGGSAGSAFVGQGRYDYGYFARAMSTQDYSAVTAACMMTKKSVFNTVCGFSRELKVAFNDIDYCLKVRKLGKLVVYNPYAQLYHYESKSRGLEDTPEKMQRFKNETEILRSSWKEIFEKGDPYYNPNLSLERFDFSLKPN</sequence>
<dbReference type="InterPro" id="IPR001173">
    <property type="entry name" value="Glyco_trans_2-like"/>
</dbReference>
<dbReference type="Proteomes" id="UP000184342">
    <property type="component" value="Unassembled WGS sequence"/>
</dbReference>
<dbReference type="SUPFAM" id="SSF53448">
    <property type="entry name" value="Nucleotide-diphospho-sugar transferases"/>
    <property type="match status" value="2"/>
</dbReference>
<dbReference type="CDD" id="cd04184">
    <property type="entry name" value="GT2_RfbC_Mx_like"/>
    <property type="match status" value="1"/>
</dbReference>
<dbReference type="EMBL" id="FQYT01000014">
    <property type="protein sequence ID" value="SHJ17548.1"/>
    <property type="molecule type" value="Genomic_DNA"/>
</dbReference>
<dbReference type="GO" id="GO:0016757">
    <property type="term" value="F:glycosyltransferase activity"/>
    <property type="evidence" value="ECO:0007669"/>
    <property type="project" value="UniProtKB-KW"/>
</dbReference>
<dbReference type="InterPro" id="IPR029044">
    <property type="entry name" value="Nucleotide-diphossugar_trans"/>
</dbReference>
<name>A0A1M6H5P8_9FIRM</name>
<evidence type="ECO:0000259" key="1">
    <source>
        <dbReference type="Pfam" id="PF00535"/>
    </source>
</evidence>
<reference evidence="2 3" key="1">
    <citation type="submission" date="2016-11" db="EMBL/GenBank/DDBJ databases">
        <authorList>
            <person name="Jaros S."/>
            <person name="Januszkiewicz K."/>
            <person name="Wedrychowicz H."/>
        </authorList>
    </citation>
    <scope>NUCLEOTIDE SEQUENCE [LARGE SCALE GENOMIC DNA]</scope>
    <source>
        <strain evidence="2 3">DSM 15970</strain>
    </source>
</reference>
<dbReference type="AlphaFoldDB" id="A0A1M6H5P8"/>
<gene>
    <name evidence="2" type="ORF">SAMN02745691_01460</name>
</gene>
<dbReference type="STRING" id="1122934.SAMN02745691_01460"/>
<dbReference type="Pfam" id="PF00535">
    <property type="entry name" value="Glycos_transf_2"/>
    <property type="match status" value="2"/>
</dbReference>
<evidence type="ECO:0000313" key="2">
    <source>
        <dbReference type="EMBL" id="SHJ17548.1"/>
    </source>
</evidence>
<evidence type="ECO:0000313" key="3">
    <source>
        <dbReference type="Proteomes" id="UP000184342"/>
    </source>
</evidence>
<feature type="domain" description="Glycosyltransferase 2-like" evidence="1">
    <location>
        <begin position="322"/>
        <end position="447"/>
    </location>
</feature>
<dbReference type="PANTHER" id="PTHR43179:SF7">
    <property type="entry name" value="RHAMNOSYLTRANSFERASE WBBL"/>
    <property type="match status" value="1"/>
</dbReference>
<proteinExistence type="predicted"/>
<keyword evidence="2" id="KW-0808">Transferase</keyword>